<dbReference type="InterPro" id="IPR036477">
    <property type="entry name" value="Formyl_transf_N_sf"/>
</dbReference>
<keyword evidence="3" id="KW-0808">Transferase</keyword>
<dbReference type="PANTHER" id="PTHR43369:SF2">
    <property type="entry name" value="PHOSPHORIBOSYLGLYCINAMIDE FORMYLTRANSFERASE"/>
    <property type="match status" value="1"/>
</dbReference>
<evidence type="ECO:0000256" key="3">
    <source>
        <dbReference type="ARBA" id="ARBA00022679"/>
    </source>
</evidence>
<evidence type="ECO:0000256" key="4">
    <source>
        <dbReference type="ARBA" id="ARBA00022755"/>
    </source>
</evidence>
<dbReference type="EMBL" id="PCUC01000175">
    <property type="protein sequence ID" value="PIQ04557.1"/>
    <property type="molecule type" value="Genomic_DNA"/>
</dbReference>
<evidence type="ECO:0000313" key="7">
    <source>
        <dbReference type="Proteomes" id="UP000230778"/>
    </source>
</evidence>
<comment type="caution">
    <text evidence="6">The sequence shown here is derived from an EMBL/GenBank/DDBJ whole genome shotgun (WGS) entry which is preliminary data.</text>
</comment>
<dbReference type="PANTHER" id="PTHR43369">
    <property type="entry name" value="PHOSPHORIBOSYLGLYCINAMIDE FORMYLTRANSFERASE"/>
    <property type="match status" value="1"/>
</dbReference>
<proteinExistence type="predicted"/>
<organism evidence="6 7">
    <name type="scientific">Candidatus Nealsonbacteria bacterium CG18_big_fil_WC_8_21_14_2_50_37_10</name>
    <dbReference type="NCBI Taxonomy" id="1974717"/>
    <lineage>
        <taxon>Bacteria</taxon>
        <taxon>Candidatus Nealsoniibacteriota</taxon>
    </lineage>
</organism>
<dbReference type="GO" id="GO:0006189">
    <property type="term" value="P:'de novo' IMP biosynthetic process"/>
    <property type="evidence" value="ECO:0007669"/>
    <property type="project" value="TreeGrafter"/>
</dbReference>
<evidence type="ECO:0000259" key="5">
    <source>
        <dbReference type="Pfam" id="PF00551"/>
    </source>
</evidence>
<dbReference type="SUPFAM" id="SSF53328">
    <property type="entry name" value="Formyltransferase"/>
    <property type="match status" value="1"/>
</dbReference>
<protein>
    <recommendedName>
        <fullName evidence="2">phosphoribosylglycinamide formyltransferase 1</fullName>
        <ecNumber evidence="2">2.1.2.2</ecNumber>
    </recommendedName>
</protein>
<dbReference type="Proteomes" id="UP000230778">
    <property type="component" value="Unassembled WGS sequence"/>
</dbReference>
<gene>
    <name evidence="6" type="ORF">COW72_03385</name>
</gene>
<dbReference type="AlphaFoldDB" id="A0A2H0FCY5"/>
<evidence type="ECO:0000313" key="6">
    <source>
        <dbReference type="EMBL" id="PIQ04557.1"/>
    </source>
</evidence>
<reference evidence="6 7" key="1">
    <citation type="submission" date="2017-09" db="EMBL/GenBank/DDBJ databases">
        <title>Depth-based differentiation of microbial function through sediment-hosted aquifers and enrichment of novel symbionts in the deep terrestrial subsurface.</title>
        <authorList>
            <person name="Probst A.J."/>
            <person name="Ladd B."/>
            <person name="Jarett J.K."/>
            <person name="Geller-Mcgrath D.E."/>
            <person name="Sieber C.M."/>
            <person name="Emerson J.B."/>
            <person name="Anantharaman K."/>
            <person name="Thomas B.C."/>
            <person name="Malmstrom R."/>
            <person name="Stieglmeier M."/>
            <person name="Klingl A."/>
            <person name="Woyke T."/>
            <person name="Ryan C.M."/>
            <person name="Banfield J.F."/>
        </authorList>
    </citation>
    <scope>NUCLEOTIDE SEQUENCE [LARGE SCALE GENOMIC DNA]</scope>
    <source>
        <strain evidence="6">CG18_big_fil_WC_8_21_14_2_50_37_10</strain>
    </source>
</reference>
<feature type="domain" description="Formyl transferase N-terminal" evidence="5">
    <location>
        <begin position="3"/>
        <end position="185"/>
    </location>
</feature>
<comment type="pathway">
    <text evidence="1">Purine metabolism; IMP biosynthesis via de novo pathway; N(2)-formyl-N(1)-(5-phospho-D-ribosyl)glycinamide from N(1)-(5-phospho-D-ribosyl)glycinamide (10-formyl THF route): step 1/1.</text>
</comment>
<dbReference type="GO" id="GO:0005737">
    <property type="term" value="C:cytoplasm"/>
    <property type="evidence" value="ECO:0007669"/>
    <property type="project" value="TreeGrafter"/>
</dbReference>
<keyword evidence="4" id="KW-0658">Purine biosynthesis</keyword>
<dbReference type="Gene3D" id="3.40.50.170">
    <property type="entry name" value="Formyl transferase, N-terminal domain"/>
    <property type="match status" value="1"/>
</dbReference>
<sequence>MLKFINLISGGGSTNLAIVEVERSGGKLYGLTKTIAIISSDSKAKGIGRAKEAGFPEKDILVVEPKKGNLAKQLLEIFERYKPDYYHQLGWMPLTPLEVIKNYQGFNQHLGPGGKWMYGVRRICAHMIFCQRIGELRPIPIFCQRVAPEYDKGNVIYLRYEELRANETPEEAAERLLVIEHQVQIEGRLRLARGVFKEESVPKIAKNPEEEKILFEAMKETRNKYPSEY</sequence>
<dbReference type="InterPro" id="IPR002376">
    <property type="entry name" value="Formyl_transf_N"/>
</dbReference>
<evidence type="ECO:0000256" key="2">
    <source>
        <dbReference type="ARBA" id="ARBA00012254"/>
    </source>
</evidence>
<accession>A0A2H0FCY5</accession>
<name>A0A2H0FCY5_9BACT</name>
<dbReference type="GO" id="GO:0004644">
    <property type="term" value="F:phosphoribosylglycinamide formyltransferase activity"/>
    <property type="evidence" value="ECO:0007669"/>
    <property type="project" value="UniProtKB-EC"/>
</dbReference>
<dbReference type="Pfam" id="PF00551">
    <property type="entry name" value="Formyl_trans_N"/>
    <property type="match status" value="1"/>
</dbReference>
<dbReference type="EC" id="2.1.2.2" evidence="2"/>
<evidence type="ECO:0000256" key="1">
    <source>
        <dbReference type="ARBA" id="ARBA00005054"/>
    </source>
</evidence>